<evidence type="ECO:0000313" key="3">
    <source>
        <dbReference type="Proteomes" id="UP001458880"/>
    </source>
</evidence>
<dbReference type="SUPFAM" id="SSF50353">
    <property type="entry name" value="Cytokine"/>
    <property type="match status" value="1"/>
</dbReference>
<comment type="caution">
    <text evidence="2">The sequence shown here is derived from an EMBL/GenBank/DDBJ whole genome shotgun (WGS) entry which is preliminary data.</text>
</comment>
<accession>A0AAW1LTZ0</accession>
<comment type="similarity">
    <text evidence="1">Belongs to the heparin-binding growth factors family.</text>
</comment>
<dbReference type="Pfam" id="PF00167">
    <property type="entry name" value="FGF"/>
    <property type="match status" value="1"/>
</dbReference>
<dbReference type="SMART" id="SM00442">
    <property type="entry name" value="FGF"/>
    <property type="match status" value="1"/>
</dbReference>
<name>A0AAW1LTZ0_POPJA</name>
<evidence type="ECO:0000313" key="2">
    <source>
        <dbReference type="EMBL" id="KAK9737395.1"/>
    </source>
</evidence>
<gene>
    <name evidence="2" type="ORF">QE152_g10730</name>
</gene>
<dbReference type="GO" id="GO:0008083">
    <property type="term" value="F:growth factor activity"/>
    <property type="evidence" value="ECO:0007669"/>
    <property type="project" value="InterPro"/>
</dbReference>
<dbReference type="Proteomes" id="UP001458880">
    <property type="component" value="Unassembled WGS sequence"/>
</dbReference>
<keyword evidence="3" id="KW-1185">Reference proteome</keyword>
<dbReference type="AlphaFoldDB" id="A0AAW1LTZ0"/>
<sequence length="137" mass="15646">MGNPNFSQTMQLFSRTNHFLAAYPDGTVRGTQDSSDIHTILEISNAGQTGHVRIMCLLSRVYVAIDKRGNLYAENNMWIEGTVWIESYRGGYNTYLSRQHAHKKWYLGLKKSGKVKRGPKTAEKQKAVQFLPVRRGR</sequence>
<dbReference type="InterPro" id="IPR056378">
    <property type="entry name" value="Let-756-like_FGF"/>
</dbReference>
<evidence type="ECO:0000256" key="1">
    <source>
        <dbReference type="ARBA" id="ARBA00007936"/>
    </source>
</evidence>
<protein>
    <submittedName>
        <fullName evidence="2">Fibroblast growth factor</fullName>
    </submittedName>
</protein>
<proteinExistence type="inferred from homology"/>
<dbReference type="InterPro" id="IPR008996">
    <property type="entry name" value="IL1/FGF"/>
</dbReference>
<dbReference type="EMBL" id="JASPKY010000100">
    <property type="protein sequence ID" value="KAK9737395.1"/>
    <property type="molecule type" value="Genomic_DNA"/>
</dbReference>
<dbReference type="InterPro" id="IPR002209">
    <property type="entry name" value="Fibroblast_GF_fam"/>
</dbReference>
<dbReference type="CDD" id="cd00058">
    <property type="entry name" value="beta-trefoil_FGF"/>
    <property type="match status" value="1"/>
</dbReference>
<organism evidence="2 3">
    <name type="scientific">Popillia japonica</name>
    <name type="common">Japanese beetle</name>
    <dbReference type="NCBI Taxonomy" id="7064"/>
    <lineage>
        <taxon>Eukaryota</taxon>
        <taxon>Metazoa</taxon>
        <taxon>Ecdysozoa</taxon>
        <taxon>Arthropoda</taxon>
        <taxon>Hexapoda</taxon>
        <taxon>Insecta</taxon>
        <taxon>Pterygota</taxon>
        <taxon>Neoptera</taxon>
        <taxon>Endopterygota</taxon>
        <taxon>Coleoptera</taxon>
        <taxon>Polyphaga</taxon>
        <taxon>Scarabaeiformia</taxon>
        <taxon>Scarabaeidae</taxon>
        <taxon>Rutelinae</taxon>
        <taxon>Popillia</taxon>
    </lineage>
</organism>
<reference evidence="2 3" key="1">
    <citation type="journal article" date="2024" name="BMC Genomics">
        <title>De novo assembly and annotation of Popillia japonica's genome with initial clues to its potential as an invasive pest.</title>
        <authorList>
            <person name="Cucini C."/>
            <person name="Boschi S."/>
            <person name="Funari R."/>
            <person name="Cardaioli E."/>
            <person name="Iannotti N."/>
            <person name="Marturano G."/>
            <person name="Paoli F."/>
            <person name="Bruttini M."/>
            <person name="Carapelli A."/>
            <person name="Frati F."/>
            <person name="Nardi F."/>
        </authorList>
    </citation>
    <scope>NUCLEOTIDE SEQUENCE [LARGE SCALE GENOMIC DNA]</scope>
    <source>
        <strain evidence="2">DMR45628</strain>
    </source>
</reference>
<dbReference type="PANTHER" id="PTHR11486">
    <property type="entry name" value="FIBROBLAST GROWTH FACTOR"/>
    <property type="match status" value="1"/>
</dbReference>
<dbReference type="Gene3D" id="2.80.10.50">
    <property type="match status" value="1"/>
</dbReference>